<dbReference type="EMBL" id="MFBD01000044">
    <property type="protein sequence ID" value="OGD87722.1"/>
    <property type="molecule type" value="Genomic_DNA"/>
</dbReference>
<reference evidence="1 2" key="1">
    <citation type="journal article" date="2016" name="Nat. Commun.">
        <title>Thousands of microbial genomes shed light on interconnected biogeochemical processes in an aquifer system.</title>
        <authorList>
            <person name="Anantharaman K."/>
            <person name="Brown C.T."/>
            <person name="Hug L.A."/>
            <person name="Sharon I."/>
            <person name="Castelle C.J."/>
            <person name="Probst A.J."/>
            <person name="Thomas B.C."/>
            <person name="Singh A."/>
            <person name="Wilkins M.J."/>
            <person name="Karaoz U."/>
            <person name="Brodie E.L."/>
            <person name="Williams K.H."/>
            <person name="Hubbard S.S."/>
            <person name="Banfield J.F."/>
        </authorList>
    </citation>
    <scope>NUCLEOTIDE SEQUENCE [LARGE SCALE GENOMIC DNA]</scope>
</reference>
<gene>
    <name evidence="1" type="ORF">A3D04_03380</name>
</gene>
<evidence type="ECO:0000313" key="1">
    <source>
        <dbReference type="EMBL" id="OGD87722.1"/>
    </source>
</evidence>
<dbReference type="STRING" id="1797714.A3D04_03380"/>
<dbReference type="AlphaFoldDB" id="A0A1F5G786"/>
<evidence type="ECO:0000313" key="2">
    <source>
        <dbReference type="Proteomes" id="UP000177369"/>
    </source>
</evidence>
<name>A0A1F5G786_9BACT</name>
<proteinExistence type="predicted"/>
<dbReference type="Proteomes" id="UP000177369">
    <property type="component" value="Unassembled WGS sequence"/>
</dbReference>
<organism evidence="1 2">
    <name type="scientific">Candidatus Curtissbacteria bacterium RIFCSPHIGHO2_02_FULL_40_16b</name>
    <dbReference type="NCBI Taxonomy" id="1797714"/>
    <lineage>
        <taxon>Bacteria</taxon>
        <taxon>Candidatus Curtissiibacteriota</taxon>
    </lineage>
</organism>
<sequence length="88" mass="10430">MKKQLVVPKFKSEAEEAEFWAKLDLSQYFEPSDFKRGMVFPSLMKTKRLISIRLPEQLLLKVKVEASKLQVPYQRLIQKYIERGVRSN</sequence>
<comment type="caution">
    <text evidence="1">The sequence shown here is derived from an EMBL/GenBank/DDBJ whole genome shotgun (WGS) entry which is preliminary data.</text>
</comment>
<dbReference type="InterPro" id="IPR022148">
    <property type="entry name" value="CopG_antitoxin"/>
</dbReference>
<dbReference type="Pfam" id="PF12441">
    <property type="entry name" value="CopG_antitoxin"/>
    <property type="match status" value="1"/>
</dbReference>
<protein>
    <submittedName>
        <fullName evidence="1">Uncharacterized protein</fullName>
    </submittedName>
</protein>
<accession>A0A1F5G786</accession>